<dbReference type="Proteomes" id="UP001433508">
    <property type="component" value="Unassembled WGS sequence"/>
</dbReference>
<evidence type="ECO:0000313" key="2">
    <source>
        <dbReference type="Proteomes" id="UP001433508"/>
    </source>
</evidence>
<keyword evidence="2" id="KW-1185">Reference proteome</keyword>
<sequence>MSNQQPHDDERPYGSSNALTPNYRPPIPQPYQPGMNQNVLYDAPMSDESDEDEVGTPVHSDANGDRTSPYTPPQHRVNSPGYPAYLNQPASQTYQPVHDHYSNTTHRPLSPLPALPQSVFFVPNDKDASDIYEGQEDTYPLTSFPQRPGMVDVQRLDHQQFGTYNMSSPTPDSYEAPYYNGNVHGGTYDLNTYDEAEDNDDYTDDEDLQGYPDDQGYYQEEQYPENIMADGYAPANAIGPYQNYPKAEDNVGEDEYEVGERPLLPAEGQQPRRHLTTKRVRLFRGNLVLDCPVSSELLKRSANNTDREFTHMRYSAATTTPTDFPNMNFTLRPRLYTPARQTELFIVVTMYNEDDILLARTLKGVFENIYYFCKLKKGRPGAEVWGPEGWKKIVVCVVADGREKCNPRARAVMSALGCYQDGVAVNAVDDKPVTAHLYEYTTQIGISRATPTVSFAASDSAKSRMFPVQLLFCIKEKNAKKINSHRWFFDAFGPILEPTICVLLDAGTKPGSDSLYHLWLEFYRNQHLGGACGEIRADLGKAGKNLVNPLVAAQNFEYKMSNILDKPLESAFGFISVLPGAFSAYRYIALQNDVNGQGPLEKYFKGETLQSHAGIFTANMYLAEDRILCFELVAKRGASWVLRYVKSAHAETDVPDRLPELILQRRRWLNGSFFAALYAITHMFSIWRSHHSILRKLMLHIEFVYQTFSMLFSWFGIGNFFLVFRLLTSSLGASDMNFSPGKYLGIVFEWLYMACLVTCFVLSFGNKPKGTKAAYYIMVVFFAVLMVYLSFAVVWISVKAIQGVIDAKAQQGLSITVNDFFTNSVLRGIVVSLGSTYVLYFLSSFMFFEFGHMFHSFIQYLLLSPSYINVLNVYAFCNIHDISWGTKGDTGTKTDLGVAKTTDTGQIKIALPTKPSEIDSAYLANLDVIKEKPDNTPDAPTREEKEKDYYALVRSVVVLLWMLSNFVIVAVVLQTAGISGLGGSVSDNNGITQSYVADTYLKVILWAVAAMAAIRFVGATWYLITRFF</sequence>
<organism evidence="1 2">
    <name type="scientific">Lipomyces kononenkoae</name>
    <name type="common">Yeast</name>
    <dbReference type="NCBI Taxonomy" id="34357"/>
    <lineage>
        <taxon>Eukaryota</taxon>
        <taxon>Fungi</taxon>
        <taxon>Dikarya</taxon>
        <taxon>Ascomycota</taxon>
        <taxon>Saccharomycotina</taxon>
        <taxon>Lipomycetes</taxon>
        <taxon>Lipomycetales</taxon>
        <taxon>Lipomycetaceae</taxon>
        <taxon>Lipomyces</taxon>
    </lineage>
</organism>
<gene>
    <name evidence="1" type="ORF">V1525DRAFT_408183</name>
</gene>
<proteinExistence type="predicted"/>
<evidence type="ECO:0000313" key="1">
    <source>
        <dbReference type="EMBL" id="KAK9236065.1"/>
    </source>
</evidence>
<dbReference type="EMBL" id="MU971397">
    <property type="protein sequence ID" value="KAK9236065.1"/>
    <property type="molecule type" value="Genomic_DNA"/>
</dbReference>
<accession>A0ACC3SWU9</accession>
<reference evidence="2" key="1">
    <citation type="journal article" date="2024" name="Front. Bioeng. Biotechnol.">
        <title>Genome-scale model development and genomic sequencing of the oleaginous clade Lipomyces.</title>
        <authorList>
            <person name="Czajka J.J."/>
            <person name="Han Y."/>
            <person name="Kim J."/>
            <person name="Mondo S.J."/>
            <person name="Hofstad B.A."/>
            <person name="Robles A."/>
            <person name="Haridas S."/>
            <person name="Riley R."/>
            <person name="LaButti K."/>
            <person name="Pangilinan J."/>
            <person name="Andreopoulos W."/>
            <person name="Lipzen A."/>
            <person name="Yan J."/>
            <person name="Wang M."/>
            <person name="Ng V."/>
            <person name="Grigoriev I.V."/>
            <person name="Spatafora J.W."/>
            <person name="Magnuson J.K."/>
            <person name="Baker S.E."/>
            <person name="Pomraning K.R."/>
        </authorList>
    </citation>
    <scope>NUCLEOTIDE SEQUENCE [LARGE SCALE GENOMIC DNA]</scope>
    <source>
        <strain evidence="2">CBS 7786</strain>
    </source>
</reference>
<comment type="caution">
    <text evidence="1">The sequence shown here is derived from an EMBL/GenBank/DDBJ whole genome shotgun (WGS) entry which is preliminary data.</text>
</comment>
<protein>
    <submittedName>
        <fullName evidence="1">Chitin synthase-domain-containing protein</fullName>
    </submittedName>
</protein>
<name>A0ACC3SWU9_LIPKO</name>